<evidence type="ECO:0000256" key="1">
    <source>
        <dbReference type="SAM" id="Phobius"/>
    </source>
</evidence>
<keyword evidence="3" id="KW-1185">Reference proteome</keyword>
<evidence type="ECO:0000313" key="3">
    <source>
        <dbReference type="Proteomes" id="UP001604277"/>
    </source>
</evidence>
<name>A0ABD1P6D8_9LAMI</name>
<keyword evidence="1" id="KW-0472">Membrane</keyword>
<keyword evidence="1" id="KW-0812">Transmembrane</keyword>
<evidence type="ECO:0000313" key="2">
    <source>
        <dbReference type="EMBL" id="KAL2459447.1"/>
    </source>
</evidence>
<dbReference type="PANTHER" id="PTHR35307:SF3">
    <property type="entry name" value="DUF4220 DOMAIN-CONTAINING PROTEIN"/>
    <property type="match status" value="1"/>
</dbReference>
<sequence length="220" mass="24598">MQCNMWQVTVEGRVDVGGLAVEGRQDYISHFDSAVREFLRDGNDFLIDDGMYQVSRTIFLAYVLAACFTNLLHLVTMKCDHKSIKEREKSVRQAARLLGETEEIIQQWELPSLDPDKAAYIEEWHSFLEQDNENTMQQQQHKDKVKAIFLVRTFCAINGLGEGENAKISKLGDVISMDEGSLGARSIKGARTLVNLGIFRDLLPPITEGPGMGGPGHSLV</sequence>
<dbReference type="PANTHER" id="PTHR35307">
    <property type="entry name" value="PROTEIN, PUTATIVE-RELATED"/>
    <property type="match status" value="1"/>
</dbReference>
<accession>A0ABD1P6D8</accession>
<proteinExistence type="predicted"/>
<gene>
    <name evidence="2" type="ORF">Fot_54696</name>
</gene>
<reference evidence="3" key="1">
    <citation type="submission" date="2024-07" db="EMBL/GenBank/DDBJ databases">
        <title>Two chromosome-level genome assemblies of Korean endemic species Abeliophyllum distichum and Forsythia ovata (Oleaceae).</title>
        <authorList>
            <person name="Jang H."/>
        </authorList>
    </citation>
    <scope>NUCLEOTIDE SEQUENCE [LARGE SCALE GENOMIC DNA]</scope>
</reference>
<organism evidence="2 3">
    <name type="scientific">Forsythia ovata</name>
    <dbReference type="NCBI Taxonomy" id="205694"/>
    <lineage>
        <taxon>Eukaryota</taxon>
        <taxon>Viridiplantae</taxon>
        <taxon>Streptophyta</taxon>
        <taxon>Embryophyta</taxon>
        <taxon>Tracheophyta</taxon>
        <taxon>Spermatophyta</taxon>
        <taxon>Magnoliopsida</taxon>
        <taxon>eudicotyledons</taxon>
        <taxon>Gunneridae</taxon>
        <taxon>Pentapetalae</taxon>
        <taxon>asterids</taxon>
        <taxon>lamiids</taxon>
        <taxon>Lamiales</taxon>
        <taxon>Oleaceae</taxon>
        <taxon>Forsythieae</taxon>
        <taxon>Forsythia</taxon>
    </lineage>
</organism>
<feature type="transmembrane region" description="Helical" evidence="1">
    <location>
        <begin position="58"/>
        <end position="77"/>
    </location>
</feature>
<dbReference type="AlphaFoldDB" id="A0ABD1P6D8"/>
<comment type="caution">
    <text evidence="2">The sequence shown here is derived from an EMBL/GenBank/DDBJ whole genome shotgun (WGS) entry which is preliminary data.</text>
</comment>
<dbReference type="EMBL" id="JBFOLJ010000022">
    <property type="protein sequence ID" value="KAL2459447.1"/>
    <property type="molecule type" value="Genomic_DNA"/>
</dbReference>
<protein>
    <submittedName>
        <fullName evidence="2">Uncharacterized protein</fullName>
    </submittedName>
</protein>
<keyword evidence="1" id="KW-1133">Transmembrane helix</keyword>
<dbReference type="Proteomes" id="UP001604277">
    <property type="component" value="Unassembled WGS sequence"/>
</dbReference>